<dbReference type="GO" id="GO:0071281">
    <property type="term" value="P:cellular response to iron ion"/>
    <property type="evidence" value="ECO:0007669"/>
    <property type="project" value="TreeGrafter"/>
</dbReference>
<dbReference type="Gene3D" id="3.40.50.1980">
    <property type="entry name" value="Nitrogenase molybdenum iron protein domain"/>
    <property type="match status" value="2"/>
</dbReference>
<dbReference type="AlphaFoldDB" id="A0A498KVJ3"/>
<keyword evidence="2" id="KW-0812">Transmembrane</keyword>
<name>A0A498KVJ3_9EURY</name>
<dbReference type="Pfam" id="PF01497">
    <property type="entry name" value="Peripla_BP_2"/>
    <property type="match status" value="1"/>
</dbReference>
<dbReference type="InterPro" id="IPR050902">
    <property type="entry name" value="ABC_Transporter_SBP"/>
</dbReference>
<dbReference type="InterPro" id="IPR002491">
    <property type="entry name" value="ABC_transptr_periplasmic_BD"/>
</dbReference>
<dbReference type="EMBL" id="RDFA01000003">
    <property type="protein sequence ID" value="RXK49259.1"/>
    <property type="molecule type" value="Genomic_DNA"/>
</dbReference>
<gene>
    <name evidence="4" type="ORF">EAF64_10090</name>
</gene>
<evidence type="ECO:0000256" key="1">
    <source>
        <dbReference type="SAM" id="MobiDB-lite"/>
    </source>
</evidence>
<feature type="transmembrane region" description="Helical" evidence="2">
    <location>
        <begin position="402"/>
        <end position="422"/>
    </location>
</feature>
<reference evidence="4 5" key="1">
    <citation type="submission" date="2019-01" db="EMBL/GenBank/DDBJ databases">
        <title>Halorientalis sp. F13-25 a new haloarchaeum isolated from hypersaline water.</title>
        <authorList>
            <person name="Ana D.-V."/>
            <person name="Cristina S.-P."/>
            <person name="Antonio V."/>
        </authorList>
    </citation>
    <scope>NUCLEOTIDE SEQUENCE [LARGE SCALE GENOMIC DNA]</scope>
    <source>
        <strain evidence="4 5">F13-25</strain>
    </source>
</reference>
<keyword evidence="5" id="KW-1185">Reference proteome</keyword>
<comment type="caution">
    <text evidence="4">The sequence shown here is derived from an EMBL/GenBank/DDBJ whole genome shotgun (WGS) entry which is preliminary data.</text>
</comment>
<keyword evidence="2" id="KW-0472">Membrane</keyword>
<dbReference type="PANTHER" id="PTHR30535">
    <property type="entry name" value="VITAMIN B12-BINDING PROTEIN"/>
    <property type="match status" value="1"/>
</dbReference>
<feature type="region of interest" description="Disordered" evidence="1">
    <location>
        <begin position="1"/>
        <end position="24"/>
    </location>
</feature>
<evidence type="ECO:0000313" key="5">
    <source>
        <dbReference type="Proteomes" id="UP000289691"/>
    </source>
</evidence>
<dbReference type="NCBIfam" id="TIGR04281">
    <property type="entry name" value="peripla_PGF_1"/>
    <property type="match status" value="1"/>
</dbReference>
<feature type="region of interest" description="Disordered" evidence="1">
    <location>
        <begin position="379"/>
        <end position="398"/>
    </location>
</feature>
<proteinExistence type="predicted"/>
<evidence type="ECO:0000313" key="4">
    <source>
        <dbReference type="EMBL" id="RXK49259.1"/>
    </source>
</evidence>
<dbReference type="SUPFAM" id="SSF53807">
    <property type="entry name" value="Helical backbone' metal receptor"/>
    <property type="match status" value="1"/>
</dbReference>
<evidence type="ECO:0000256" key="2">
    <source>
        <dbReference type="SAM" id="Phobius"/>
    </source>
</evidence>
<dbReference type="InterPro" id="IPR026469">
    <property type="entry name" value="Peripla_PGF_1"/>
</dbReference>
<protein>
    <submittedName>
        <fullName evidence="4">ABC transporter substrate-binding protein</fullName>
    </submittedName>
</protein>
<dbReference type="Proteomes" id="UP000289691">
    <property type="component" value="Unassembled WGS sequence"/>
</dbReference>
<accession>A0A498KVJ3</accession>
<evidence type="ECO:0000259" key="3">
    <source>
        <dbReference type="PROSITE" id="PS50983"/>
    </source>
</evidence>
<organism evidence="4 5">
    <name type="scientific">Halorientalis pallida</name>
    <dbReference type="NCBI Taxonomy" id="2479928"/>
    <lineage>
        <taxon>Archaea</taxon>
        <taxon>Methanobacteriati</taxon>
        <taxon>Methanobacteriota</taxon>
        <taxon>Stenosarchaea group</taxon>
        <taxon>Halobacteria</taxon>
        <taxon>Halobacteriales</taxon>
        <taxon>Haloarculaceae</taxon>
        <taxon>Halorientalis</taxon>
    </lineage>
</organism>
<feature type="compositionally biased region" description="Polar residues" evidence="1">
    <location>
        <begin position="379"/>
        <end position="390"/>
    </location>
</feature>
<sequence length="426" mass="44872">MATGPIVALARTTPTRRTDSPTDHQTVRTPVCIVFKLDWSRQILIGYRQSLIRMNTRTLVLAAVVLVAGGLAATGAVAGGAVDGSPGEQSAVDPAAGQQAAVAQSSCEFPVTRTDVTGTEVTIDERPERIVALQPSDAQILWEIDAQDRVVGMPVTQYTSYLDGRSGKADVSGEGTVERVVGTNPDLVLAANVSDPETVASLREAGLTVYHFAGVESLDGIARNVETVGRLIGSCESAREEADEFRLTVERARAAQANASDGPSVLYTFFGFTTGTGTHIHDAIEAAGGENVAAEAGLEGYKELSDELVIDRNPEWIVYPDDYTVAGGTPYNDTTAFQRNQTIALDYSYINQPGPRVAIPVTQLAKTWYPEGLAEANRTVNQSDVPTPNRATAEETAASGPGFGVTVGAIAVLAVAAAALLVGRRL</sequence>
<feature type="domain" description="Fe/B12 periplasmic-binding" evidence="3">
    <location>
        <begin position="129"/>
        <end position="372"/>
    </location>
</feature>
<feature type="transmembrane region" description="Helical" evidence="2">
    <location>
        <begin position="58"/>
        <end position="82"/>
    </location>
</feature>
<dbReference type="PROSITE" id="PS50983">
    <property type="entry name" value="FE_B12_PBP"/>
    <property type="match status" value="1"/>
</dbReference>
<dbReference type="PANTHER" id="PTHR30535:SF34">
    <property type="entry name" value="MOLYBDATE-BINDING PROTEIN MOLA"/>
    <property type="match status" value="1"/>
</dbReference>
<keyword evidence="2" id="KW-1133">Transmembrane helix</keyword>